<dbReference type="RefSeq" id="XP_066068371.1">
    <property type="nucleotide sequence ID" value="XM_066212274.1"/>
</dbReference>
<reference evidence="3" key="1">
    <citation type="submission" date="2016-06" db="EMBL/GenBank/DDBJ databases">
        <authorList>
            <person name="Cuomo C."/>
            <person name="Litvintseva A."/>
            <person name="Heitman J."/>
            <person name="Chen Y."/>
            <person name="Sun S."/>
            <person name="Springer D."/>
            <person name="Dromer F."/>
            <person name="Young S."/>
            <person name="Zeng Q."/>
            <person name="Chapman S."/>
            <person name="Gujja S."/>
            <person name="Saif S."/>
            <person name="Birren B."/>
        </authorList>
    </citation>
    <scope>NUCLEOTIDE SEQUENCE</scope>
    <source>
        <strain evidence="3">CBS 7841</strain>
    </source>
</reference>
<reference evidence="3" key="2">
    <citation type="journal article" date="2022" name="Elife">
        <title>Obligate sexual reproduction of a homothallic fungus closely related to the Cryptococcus pathogenic species complex.</title>
        <authorList>
            <person name="Passer A.R."/>
            <person name="Clancey S.A."/>
            <person name="Shea T."/>
            <person name="David-Palma M."/>
            <person name="Averette A.F."/>
            <person name="Boekhout T."/>
            <person name="Porcel B.M."/>
            <person name="Nowrousian M."/>
            <person name="Cuomo C.A."/>
            <person name="Sun S."/>
            <person name="Heitman J."/>
            <person name="Coelho M.A."/>
        </authorList>
    </citation>
    <scope>NUCLEOTIDE SEQUENCE</scope>
    <source>
        <strain evidence="3">CBS 7841</strain>
    </source>
</reference>
<name>A0AAJ8JSR5_9TREE</name>
<dbReference type="InterPro" id="IPR036047">
    <property type="entry name" value="F-box-like_dom_sf"/>
</dbReference>
<sequence length="552" mass="63205">MSSPSTTSTSDIPEVINEIEKLRMDTLHESQQPISLPLQTTYNDDELERFRTQWRQELKVKKAEVDSYGMNVESIIWKEKEQDQAGEPGNHLLWNKEKAPAYTSKSLGMDHAPRPAFEVQDDAPESSWSSVTYPDARITSSGSVEAQQVRKPLTQRERAVQIYAKAVESEQGGQLNEALMLYRKAFKTDNDVDKRYAHSFVKDAIHRDENKTTGRISKSAIPISTDIVSPMAPVEEPYTFQRHIQLHPDYVKSVPPIAVSSQSFRKSPLSSLIQSLPIALDESTFLPEDENLPIPIAKLPAELIDLILSHLNIIWIERFATTCWRARYLTNISMVWRRIAAIIYKEPAMLPSGGVKMNDLVRRHDQEWRTTLIEEERVRMDGCYISLCHYTRPGAGDEWITITHLITYHRFLRFYPDGSAISYLTTNHPSEVVPLLRPKFRGKGLHFGRWRLIRSDDPNNNEADSETRAYTNGAKCTAKVIVSGLLEPGVENSKYEFEMELSLGQSTRGKWNKLTILEYRSINLATRETLALSLKHQKPYHFSKVRSYNPPF</sequence>
<dbReference type="EMBL" id="CP143786">
    <property type="protein sequence ID" value="WVN87671.1"/>
    <property type="molecule type" value="Genomic_DNA"/>
</dbReference>
<dbReference type="GO" id="GO:0031146">
    <property type="term" value="P:SCF-dependent proteasomal ubiquitin-dependent protein catabolic process"/>
    <property type="evidence" value="ECO:0007669"/>
    <property type="project" value="TreeGrafter"/>
</dbReference>
<dbReference type="Pfam" id="PF19270">
    <property type="entry name" value="FBO_C"/>
    <property type="match status" value="1"/>
</dbReference>
<dbReference type="GO" id="GO:0019005">
    <property type="term" value="C:SCF ubiquitin ligase complex"/>
    <property type="evidence" value="ECO:0007669"/>
    <property type="project" value="TreeGrafter"/>
</dbReference>
<evidence type="ECO:0000256" key="1">
    <source>
        <dbReference type="ARBA" id="ARBA00022786"/>
    </source>
</evidence>
<dbReference type="GeneID" id="91087068"/>
<proteinExistence type="predicted"/>
<dbReference type="PANTHER" id="PTHR12874:SF9">
    <property type="entry name" value="F-BOX ONLY PROTEIN 48"/>
    <property type="match status" value="1"/>
</dbReference>
<dbReference type="Proteomes" id="UP000094043">
    <property type="component" value="Chromosome 3"/>
</dbReference>
<evidence type="ECO:0000313" key="4">
    <source>
        <dbReference type="Proteomes" id="UP000094043"/>
    </source>
</evidence>
<reference evidence="3" key="3">
    <citation type="submission" date="2024-01" db="EMBL/GenBank/DDBJ databases">
        <authorList>
            <person name="Coelho M.A."/>
            <person name="David-Palma M."/>
            <person name="Shea T."/>
            <person name="Sun S."/>
            <person name="Cuomo C.A."/>
            <person name="Heitman J."/>
        </authorList>
    </citation>
    <scope>NUCLEOTIDE SEQUENCE</scope>
    <source>
        <strain evidence="3">CBS 7841</strain>
    </source>
</reference>
<evidence type="ECO:0000259" key="2">
    <source>
        <dbReference type="PROSITE" id="PS50181"/>
    </source>
</evidence>
<dbReference type="AlphaFoldDB" id="A0AAJ8JSR5"/>
<keyword evidence="1" id="KW-0833">Ubl conjugation pathway</keyword>
<dbReference type="PROSITE" id="PS50181">
    <property type="entry name" value="FBOX"/>
    <property type="match status" value="1"/>
</dbReference>
<feature type="domain" description="F-box" evidence="2">
    <location>
        <begin position="293"/>
        <end position="339"/>
    </location>
</feature>
<keyword evidence="4" id="KW-1185">Reference proteome</keyword>
<dbReference type="Gene3D" id="1.20.1280.50">
    <property type="match status" value="1"/>
</dbReference>
<gene>
    <name evidence="3" type="ORF">L203_102857</name>
</gene>
<dbReference type="KEGG" id="cdep:91087068"/>
<evidence type="ECO:0000313" key="3">
    <source>
        <dbReference type="EMBL" id="WVN87671.1"/>
    </source>
</evidence>
<dbReference type="InterPro" id="IPR001810">
    <property type="entry name" value="F-box_dom"/>
</dbReference>
<dbReference type="GO" id="GO:0005737">
    <property type="term" value="C:cytoplasm"/>
    <property type="evidence" value="ECO:0007669"/>
    <property type="project" value="TreeGrafter"/>
</dbReference>
<organism evidence="3 4">
    <name type="scientific">Cryptococcus depauperatus CBS 7841</name>
    <dbReference type="NCBI Taxonomy" id="1295531"/>
    <lineage>
        <taxon>Eukaryota</taxon>
        <taxon>Fungi</taxon>
        <taxon>Dikarya</taxon>
        <taxon>Basidiomycota</taxon>
        <taxon>Agaricomycotina</taxon>
        <taxon>Tremellomycetes</taxon>
        <taxon>Tremellales</taxon>
        <taxon>Cryptococcaceae</taxon>
        <taxon>Cryptococcus</taxon>
    </lineage>
</organism>
<protein>
    <recommendedName>
        <fullName evidence="2">F-box domain-containing protein</fullName>
    </recommendedName>
</protein>
<dbReference type="PANTHER" id="PTHR12874">
    <property type="entry name" value="F-BOX ONLY PROTEIN 48-RELATED"/>
    <property type="match status" value="1"/>
</dbReference>
<accession>A0AAJ8JSR5</accession>
<dbReference type="SUPFAM" id="SSF81383">
    <property type="entry name" value="F-box domain"/>
    <property type="match status" value="1"/>
</dbReference>
<dbReference type="InterPro" id="IPR045464">
    <property type="entry name" value="Hrt3/FBXO9_C"/>
</dbReference>